<evidence type="ECO:0000313" key="3">
    <source>
        <dbReference type="Proteomes" id="UP000019374"/>
    </source>
</evidence>
<proteinExistence type="predicted"/>
<gene>
    <name evidence="2" type="ORF">OCS_05756</name>
</gene>
<dbReference type="Proteomes" id="UP000019374">
    <property type="component" value="Unassembled WGS sequence"/>
</dbReference>
<feature type="region of interest" description="Disordered" evidence="1">
    <location>
        <begin position="46"/>
        <end position="67"/>
    </location>
</feature>
<evidence type="ECO:0000256" key="1">
    <source>
        <dbReference type="SAM" id="MobiDB-lite"/>
    </source>
</evidence>
<sequence length="145" mass="15296">MGVIRSGFSDSTAAGRLDVRCTERRRVARPLTASVGFGFAACLPSDSDSDSDSLLLPSFPPRATNTPDGLSVAARRLARAPPADQEFRASSRLSSLSASGPLVALVPIVSWPYLLCNASAPSSSSIAVAMEQCLTEVDQDDRRRA</sequence>
<dbReference type="HOGENOM" id="CLU_1787383_0_0_1"/>
<reference evidence="2 3" key="1">
    <citation type="journal article" date="2013" name="Chin. Sci. Bull.">
        <title>Genome survey uncovers the secrets of sex and lifestyle in caterpillar fungus.</title>
        <authorList>
            <person name="Hu X."/>
            <person name="Zhang Y."/>
            <person name="Xiao G."/>
            <person name="Zheng P."/>
            <person name="Xia Y."/>
            <person name="Zhang X."/>
            <person name="St Leger R.J."/>
            <person name="Liu X."/>
            <person name="Wang C."/>
        </authorList>
    </citation>
    <scope>NUCLEOTIDE SEQUENCE [LARGE SCALE GENOMIC DNA]</scope>
    <source>
        <strain evidence="3">Co18 / CGMCC 3.14243</strain>
        <tissue evidence="2">Fruit-body</tissue>
    </source>
</reference>
<organism evidence="2 3">
    <name type="scientific">Ophiocordyceps sinensis (strain Co18 / CGMCC 3.14243)</name>
    <name type="common">Yarsagumba caterpillar fungus</name>
    <name type="synonym">Hirsutella sinensis</name>
    <dbReference type="NCBI Taxonomy" id="911162"/>
    <lineage>
        <taxon>Eukaryota</taxon>
        <taxon>Fungi</taxon>
        <taxon>Dikarya</taxon>
        <taxon>Ascomycota</taxon>
        <taxon>Pezizomycotina</taxon>
        <taxon>Sordariomycetes</taxon>
        <taxon>Hypocreomycetidae</taxon>
        <taxon>Hypocreales</taxon>
        <taxon>Ophiocordycipitaceae</taxon>
        <taxon>Ophiocordyceps</taxon>
    </lineage>
</organism>
<evidence type="ECO:0000313" key="2">
    <source>
        <dbReference type="EMBL" id="EQK98529.1"/>
    </source>
</evidence>
<name>T4ZZG2_OPHSC</name>
<accession>T4ZZG2</accession>
<dbReference type="EMBL" id="KE654530">
    <property type="protein sequence ID" value="EQK98529.1"/>
    <property type="molecule type" value="Genomic_DNA"/>
</dbReference>
<dbReference type="AlphaFoldDB" id="T4ZZG2"/>
<protein>
    <submittedName>
        <fullName evidence="2">Uncharacterized protein</fullName>
    </submittedName>
</protein>